<dbReference type="Gene3D" id="2.40.30.170">
    <property type="match status" value="1"/>
</dbReference>
<reference evidence="5 6" key="1">
    <citation type="submission" date="2022-11" db="EMBL/GenBank/DDBJ databases">
        <title>Haliovirga abyssi gen. nov., sp. nov., a mesophilic fermentative bacterium isolated from the Iheya North hydrothermal field and the proposal of Haliovirgaceae fam. nov.</title>
        <authorList>
            <person name="Miyazaki U."/>
            <person name="Tame A."/>
            <person name="Miyazaki J."/>
            <person name="Takai K."/>
            <person name="Sawayama S."/>
            <person name="Kitajima M."/>
            <person name="Okamoto A."/>
            <person name="Nakagawa S."/>
        </authorList>
    </citation>
    <scope>NUCLEOTIDE SEQUENCE [LARGE SCALE GENOMIC DNA]</scope>
    <source>
        <strain evidence="5 6">IC12</strain>
    </source>
</reference>
<proteinExistence type="predicted"/>
<keyword evidence="6" id="KW-1185">Reference proteome</keyword>
<gene>
    <name evidence="5" type="ORF">HLVA_17700</name>
</gene>
<feature type="transmembrane region" description="Helical" evidence="4">
    <location>
        <begin position="6"/>
        <end position="29"/>
    </location>
</feature>
<evidence type="ECO:0000256" key="3">
    <source>
        <dbReference type="SAM" id="Coils"/>
    </source>
</evidence>
<organism evidence="5 6">
    <name type="scientific">Haliovirga abyssi</name>
    <dbReference type="NCBI Taxonomy" id="2996794"/>
    <lineage>
        <taxon>Bacteria</taxon>
        <taxon>Fusobacteriati</taxon>
        <taxon>Fusobacteriota</taxon>
        <taxon>Fusobacteriia</taxon>
        <taxon>Fusobacteriales</taxon>
        <taxon>Haliovirgaceae</taxon>
        <taxon>Haliovirga</taxon>
    </lineage>
</organism>
<evidence type="ECO:0000256" key="2">
    <source>
        <dbReference type="ARBA" id="ARBA00023054"/>
    </source>
</evidence>
<evidence type="ECO:0000313" key="5">
    <source>
        <dbReference type="EMBL" id="BDU51201.1"/>
    </source>
</evidence>
<dbReference type="InterPro" id="IPR050465">
    <property type="entry name" value="UPF0194_transport"/>
</dbReference>
<dbReference type="Proteomes" id="UP001321582">
    <property type="component" value="Chromosome"/>
</dbReference>
<name>A0AAU9DCI4_9FUSO</name>
<comment type="subcellular location">
    <subcellularLocation>
        <location evidence="1">Cell envelope</location>
    </subcellularLocation>
</comment>
<keyword evidence="4" id="KW-0472">Membrane</keyword>
<keyword evidence="4" id="KW-0812">Transmembrane</keyword>
<dbReference type="PANTHER" id="PTHR32347:SF14">
    <property type="entry name" value="EFFLUX SYSTEM COMPONENT YKNX-RELATED"/>
    <property type="match status" value="1"/>
</dbReference>
<keyword evidence="2 3" id="KW-0175">Coiled coil</keyword>
<evidence type="ECO:0000313" key="6">
    <source>
        <dbReference type="Proteomes" id="UP001321582"/>
    </source>
</evidence>
<dbReference type="PANTHER" id="PTHR32347">
    <property type="entry name" value="EFFLUX SYSTEM COMPONENT YKNX-RELATED"/>
    <property type="match status" value="1"/>
</dbReference>
<dbReference type="GO" id="GO:0030313">
    <property type="term" value="C:cell envelope"/>
    <property type="evidence" value="ECO:0007669"/>
    <property type="project" value="UniProtKB-SubCell"/>
</dbReference>
<protein>
    <recommendedName>
        <fullName evidence="7">HlyD family efflux transporter periplasmic adaptor subunit</fullName>
    </recommendedName>
</protein>
<dbReference type="RefSeq" id="WP_307904038.1">
    <property type="nucleotide sequence ID" value="NZ_AP027059.1"/>
</dbReference>
<evidence type="ECO:0000256" key="1">
    <source>
        <dbReference type="ARBA" id="ARBA00004196"/>
    </source>
</evidence>
<accession>A0AAU9DCI4</accession>
<dbReference type="KEGG" id="haby:HLVA_17700"/>
<dbReference type="AlphaFoldDB" id="A0AAU9DCI4"/>
<keyword evidence="4" id="KW-1133">Transmembrane helix</keyword>
<sequence>MKNPLSVIKFLVITTIIFVLVILILFFVLKKTEYVEGKGVVIADKYNIYSPCNGRIKKIEKGFGEVVNKKEIVMEIDSENIKGKIIENERLIEDLIKNLEEENIKEKEINLEDKNNENKLKLLEIDYKNLKNEYEHDKILFKMGEISNYELKKIKYLLGKKNIEFLNFSQKNDLKLKKELIYIERLNIKKKITYYKNKNENLKNKLNNCNIASPYDRMTIITNKLKNLKGAIVNNGDLLFTLADLNNLKMLVTLKENQIEKVKKGQKVILMIDAIPYEKYSTLEGEVIKLFPQAEKGITYNKVEVKIKGFTTKLKNNRLKGVYLRNGLKGKAKIIIGEKKRFARYLWDKLFE</sequence>
<dbReference type="EMBL" id="AP027059">
    <property type="protein sequence ID" value="BDU51201.1"/>
    <property type="molecule type" value="Genomic_DNA"/>
</dbReference>
<feature type="coiled-coil region" evidence="3">
    <location>
        <begin position="85"/>
        <end position="140"/>
    </location>
</feature>
<evidence type="ECO:0008006" key="7">
    <source>
        <dbReference type="Google" id="ProtNLM"/>
    </source>
</evidence>
<evidence type="ECO:0000256" key="4">
    <source>
        <dbReference type="SAM" id="Phobius"/>
    </source>
</evidence>